<feature type="domain" description="HTH luxR-type" evidence="4">
    <location>
        <begin position="143"/>
        <end position="208"/>
    </location>
</feature>
<reference evidence="7" key="1">
    <citation type="submission" date="2015-08" db="EMBL/GenBank/DDBJ databases">
        <title>Complete Genome Sequence of Azospirillum thiophilum BV-S.</title>
        <authorList>
            <person name="Fomenkov A."/>
            <person name="Vincze T."/>
            <person name="Grabovich M."/>
            <person name="Dubinina G."/>
            <person name="Orlova M."/>
            <person name="Belousova E."/>
            <person name="Roberts R.J."/>
        </authorList>
    </citation>
    <scope>NUCLEOTIDE SEQUENCE [LARGE SCALE GENOMIC DNA]</scope>
    <source>
        <strain evidence="7">BV-S</strain>
    </source>
</reference>
<keyword evidence="7" id="KW-1185">Reference proteome</keyword>
<accession>A0AAC8W5V2</accession>
<dbReference type="KEGG" id="ati:AL072_28845"/>
<dbReference type="InterPro" id="IPR001789">
    <property type="entry name" value="Sig_transdc_resp-reg_receiver"/>
</dbReference>
<dbReference type="Proteomes" id="UP000069935">
    <property type="component" value="Chromosome 6"/>
</dbReference>
<keyword evidence="2" id="KW-0238">DNA-binding</keyword>
<dbReference type="CDD" id="cd06170">
    <property type="entry name" value="LuxR_C_like"/>
    <property type="match status" value="1"/>
</dbReference>
<dbReference type="GO" id="GO:0006355">
    <property type="term" value="P:regulation of DNA-templated transcription"/>
    <property type="evidence" value="ECO:0007669"/>
    <property type="project" value="InterPro"/>
</dbReference>
<evidence type="ECO:0000259" key="4">
    <source>
        <dbReference type="PROSITE" id="PS50043"/>
    </source>
</evidence>
<organism evidence="6 7">
    <name type="scientific">Azospirillum thiophilum</name>
    <dbReference type="NCBI Taxonomy" id="528244"/>
    <lineage>
        <taxon>Bacteria</taxon>
        <taxon>Pseudomonadati</taxon>
        <taxon>Pseudomonadota</taxon>
        <taxon>Alphaproteobacteria</taxon>
        <taxon>Rhodospirillales</taxon>
        <taxon>Azospirillaceae</taxon>
        <taxon>Azospirillum</taxon>
    </lineage>
</organism>
<dbReference type="Pfam" id="PF00196">
    <property type="entry name" value="GerE"/>
    <property type="match status" value="1"/>
</dbReference>
<feature type="modified residue" description="4-aspartylphosphate" evidence="3">
    <location>
        <position position="58"/>
    </location>
</feature>
<dbReference type="SUPFAM" id="SSF46894">
    <property type="entry name" value="C-terminal effector domain of the bipartite response regulators"/>
    <property type="match status" value="1"/>
</dbReference>
<dbReference type="SMART" id="SM00421">
    <property type="entry name" value="HTH_LUXR"/>
    <property type="match status" value="1"/>
</dbReference>
<sequence>MSMSHRILIADDHPLMRTALTQTIGQAIAGAVILEASRFDQIKPLLDTGEPPDVILLDLHMPGMSGLIGLMMLRSEHPAIPVIVVSASEDPVTIQRAIDYGASGFVPKSAPNTQIVEAIHAVLDGELWLPEIKGGPETDAPDPAQRAATLTPQQLRVLAGIAEGKLNKQIAYEMNVAETTVKAHVTTILRKLGVLTRTQAAVLASQLALSAAPPPPVE</sequence>
<evidence type="ECO:0000313" key="7">
    <source>
        <dbReference type="Proteomes" id="UP000069935"/>
    </source>
</evidence>
<dbReference type="PRINTS" id="PR00038">
    <property type="entry name" value="HTHLUXR"/>
</dbReference>
<feature type="domain" description="Response regulatory" evidence="5">
    <location>
        <begin position="6"/>
        <end position="123"/>
    </location>
</feature>
<proteinExistence type="predicted"/>
<dbReference type="InterPro" id="IPR016032">
    <property type="entry name" value="Sig_transdc_resp-reg_C-effctor"/>
</dbReference>
<dbReference type="InterPro" id="IPR000792">
    <property type="entry name" value="Tscrpt_reg_LuxR_C"/>
</dbReference>
<dbReference type="GO" id="GO:0000160">
    <property type="term" value="P:phosphorelay signal transduction system"/>
    <property type="evidence" value="ECO:0007669"/>
    <property type="project" value="InterPro"/>
</dbReference>
<keyword evidence="1 3" id="KW-0597">Phosphoprotein</keyword>
<dbReference type="PANTHER" id="PTHR45566:SF1">
    <property type="entry name" value="HTH-TYPE TRANSCRIPTIONAL REGULATOR YHJB-RELATED"/>
    <property type="match status" value="1"/>
</dbReference>
<gene>
    <name evidence="6" type="ORF">AL072_28845</name>
</gene>
<evidence type="ECO:0000256" key="3">
    <source>
        <dbReference type="PROSITE-ProRule" id="PRU00169"/>
    </source>
</evidence>
<dbReference type="AlphaFoldDB" id="A0AAC8W5V2"/>
<protein>
    <submittedName>
        <fullName evidence="6">LuxR family transcriptional regulator</fullName>
    </submittedName>
</protein>
<reference evidence="6 7" key="2">
    <citation type="journal article" date="2016" name="Genome Announc.">
        <title>Complete Genome Sequence of a Strain of Azospirillum thiophilum Isolated from a Sulfide Spring.</title>
        <authorList>
            <person name="Fomenkov A."/>
            <person name="Vincze T."/>
            <person name="Grabovich M."/>
            <person name="Anton B.P."/>
            <person name="Dubinina G."/>
            <person name="Orlova M."/>
            <person name="Belousova E."/>
            <person name="Roberts R.J."/>
        </authorList>
    </citation>
    <scope>NUCLEOTIDE SEQUENCE [LARGE SCALE GENOMIC DNA]</scope>
    <source>
        <strain evidence="6 7">BV-S</strain>
    </source>
</reference>
<dbReference type="Pfam" id="PF00072">
    <property type="entry name" value="Response_reg"/>
    <property type="match status" value="1"/>
</dbReference>
<evidence type="ECO:0000256" key="2">
    <source>
        <dbReference type="ARBA" id="ARBA00023125"/>
    </source>
</evidence>
<dbReference type="InterPro" id="IPR011006">
    <property type="entry name" value="CheY-like_superfamily"/>
</dbReference>
<dbReference type="CDD" id="cd17535">
    <property type="entry name" value="REC_NarL-like"/>
    <property type="match status" value="1"/>
</dbReference>
<dbReference type="SMART" id="SM00448">
    <property type="entry name" value="REC"/>
    <property type="match status" value="1"/>
</dbReference>
<dbReference type="InterPro" id="IPR058245">
    <property type="entry name" value="NreC/VraR/RcsB-like_REC"/>
</dbReference>
<evidence type="ECO:0000313" key="6">
    <source>
        <dbReference type="EMBL" id="ALG75411.1"/>
    </source>
</evidence>
<evidence type="ECO:0000259" key="5">
    <source>
        <dbReference type="PROSITE" id="PS50110"/>
    </source>
</evidence>
<evidence type="ECO:0000256" key="1">
    <source>
        <dbReference type="ARBA" id="ARBA00022553"/>
    </source>
</evidence>
<dbReference type="EMBL" id="CP012406">
    <property type="protein sequence ID" value="ALG75411.1"/>
    <property type="molecule type" value="Genomic_DNA"/>
</dbReference>
<dbReference type="Gene3D" id="3.40.50.2300">
    <property type="match status" value="1"/>
</dbReference>
<dbReference type="InterPro" id="IPR051015">
    <property type="entry name" value="EvgA-like"/>
</dbReference>
<dbReference type="PROSITE" id="PS50043">
    <property type="entry name" value="HTH_LUXR_2"/>
    <property type="match status" value="1"/>
</dbReference>
<dbReference type="SUPFAM" id="SSF52172">
    <property type="entry name" value="CheY-like"/>
    <property type="match status" value="1"/>
</dbReference>
<dbReference type="PROSITE" id="PS50110">
    <property type="entry name" value="RESPONSE_REGULATORY"/>
    <property type="match status" value="1"/>
</dbReference>
<dbReference type="GO" id="GO:0003677">
    <property type="term" value="F:DNA binding"/>
    <property type="evidence" value="ECO:0007669"/>
    <property type="project" value="UniProtKB-KW"/>
</dbReference>
<name>A0AAC8W5V2_9PROT</name>
<dbReference type="PANTHER" id="PTHR45566">
    <property type="entry name" value="HTH-TYPE TRANSCRIPTIONAL REGULATOR YHJB-RELATED"/>
    <property type="match status" value="1"/>
</dbReference>